<dbReference type="PANTHER" id="PTHR43877">
    <property type="entry name" value="AMINOALKYLPHOSPHONATE N-ACETYLTRANSFERASE-RELATED-RELATED"/>
    <property type="match status" value="1"/>
</dbReference>
<dbReference type="GO" id="GO:0016747">
    <property type="term" value="F:acyltransferase activity, transferring groups other than amino-acyl groups"/>
    <property type="evidence" value="ECO:0007669"/>
    <property type="project" value="InterPro"/>
</dbReference>
<keyword evidence="2" id="KW-0012">Acyltransferase</keyword>
<dbReference type="PANTHER" id="PTHR43877:SF2">
    <property type="entry name" value="AMINOALKYLPHOSPHONATE N-ACETYLTRANSFERASE-RELATED"/>
    <property type="match status" value="1"/>
</dbReference>
<reference evidence="4 5" key="1">
    <citation type="submission" date="2018-07" db="EMBL/GenBank/DDBJ databases">
        <title>Genomic Encyclopedia of Type Strains, Phase III (KMG-III): the genomes of soil and plant-associated and newly described type strains.</title>
        <authorList>
            <person name="Whitman W."/>
        </authorList>
    </citation>
    <scope>NUCLEOTIDE SEQUENCE [LARGE SCALE GENOMIC DNA]</scope>
    <source>
        <strain evidence="4 5">CECT 8488</strain>
    </source>
</reference>
<organism evidence="4 5">
    <name type="scientific">Aestuariispira insulae</name>
    <dbReference type="NCBI Taxonomy" id="1461337"/>
    <lineage>
        <taxon>Bacteria</taxon>
        <taxon>Pseudomonadati</taxon>
        <taxon>Pseudomonadota</taxon>
        <taxon>Alphaproteobacteria</taxon>
        <taxon>Rhodospirillales</taxon>
        <taxon>Kiloniellaceae</taxon>
        <taxon>Aestuariispira</taxon>
    </lineage>
</organism>
<gene>
    <name evidence="4" type="ORF">DFP90_1011028</name>
</gene>
<evidence type="ECO:0000256" key="2">
    <source>
        <dbReference type="ARBA" id="ARBA00023315"/>
    </source>
</evidence>
<dbReference type="Pfam" id="PF00583">
    <property type="entry name" value="Acetyltransf_1"/>
    <property type="match status" value="1"/>
</dbReference>
<keyword evidence="1 4" id="KW-0808">Transferase</keyword>
<dbReference type="Proteomes" id="UP000256845">
    <property type="component" value="Unassembled WGS sequence"/>
</dbReference>
<proteinExistence type="predicted"/>
<dbReference type="InterPro" id="IPR000182">
    <property type="entry name" value="GNAT_dom"/>
</dbReference>
<evidence type="ECO:0000259" key="3">
    <source>
        <dbReference type="PROSITE" id="PS51186"/>
    </source>
</evidence>
<dbReference type="CDD" id="cd04301">
    <property type="entry name" value="NAT_SF"/>
    <property type="match status" value="1"/>
</dbReference>
<dbReference type="AlphaFoldDB" id="A0A3D9HXT7"/>
<evidence type="ECO:0000256" key="1">
    <source>
        <dbReference type="ARBA" id="ARBA00022679"/>
    </source>
</evidence>
<dbReference type="OrthoDB" id="9789603at2"/>
<protein>
    <submittedName>
        <fullName evidence="4">Acetyltransferase (GNAT) family protein</fullName>
    </submittedName>
</protein>
<feature type="domain" description="N-acetyltransferase" evidence="3">
    <location>
        <begin position="12"/>
        <end position="164"/>
    </location>
</feature>
<comment type="caution">
    <text evidence="4">The sequence shown here is derived from an EMBL/GenBank/DDBJ whole genome shotgun (WGS) entry which is preliminary data.</text>
</comment>
<keyword evidence="5" id="KW-1185">Reference proteome</keyword>
<accession>A0A3D9HXT7</accession>
<evidence type="ECO:0000313" key="5">
    <source>
        <dbReference type="Proteomes" id="UP000256845"/>
    </source>
</evidence>
<dbReference type="RefSeq" id="WP_115935293.1">
    <property type="nucleotide sequence ID" value="NZ_QRDW01000001.1"/>
</dbReference>
<dbReference type="Gene3D" id="3.40.630.30">
    <property type="match status" value="1"/>
</dbReference>
<dbReference type="PROSITE" id="PS51186">
    <property type="entry name" value="GNAT"/>
    <property type="match status" value="1"/>
</dbReference>
<sequence>MPDHSASLADPFIVRPAVLWEAAEIFEVYQKAFEQLEGRIDPPTSAKSQTVESLSKSFGRVGIAVCVLGETIVGCVFFKPDGNGLYLYRLAVSPFHQGKGVAKRLIAHVVDQARVEGREFVALNVRIPLVDNQRLFQSAGFREVSRHCHEGYDEETFIRMEYSL</sequence>
<name>A0A3D9HXT7_9PROT</name>
<evidence type="ECO:0000313" key="4">
    <source>
        <dbReference type="EMBL" id="RED54225.1"/>
    </source>
</evidence>
<dbReference type="SUPFAM" id="SSF55729">
    <property type="entry name" value="Acyl-CoA N-acyltransferases (Nat)"/>
    <property type="match status" value="1"/>
</dbReference>
<dbReference type="InterPro" id="IPR016181">
    <property type="entry name" value="Acyl_CoA_acyltransferase"/>
</dbReference>
<dbReference type="InterPro" id="IPR050832">
    <property type="entry name" value="Bact_Acetyltransf"/>
</dbReference>
<dbReference type="EMBL" id="QRDW01000001">
    <property type="protein sequence ID" value="RED54225.1"/>
    <property type="molecule type" value="Genomic_DNA"/>
</dbReference>